<evidence type="ECO:0000313" key="2">
    <source>
        <dbReference type="Proteomes" id="UP001595711"/>
    </source>
</evidence>
<keyword evidence="2" id="KW-1185">Reference proteome</keyword>
<dbReference type="Pfam" id="PF06258">
    <property type="entry name" value="Mito_fiss_Elm1"/>
    <property type="match status" value="1"/>
</dbReference>
<dbReference type="SUPFAM" id="SSF53756">
    <property type="entry name" value="UDP-Glycosyltransferase/glycogen phosphorylase"/>
    <property type="match status" value="1"/>
</dbReference>
<comment type="caution">
    <text evidence="1">The sequence shown here is derived from an EMBL/GenBank/DDBJ whole genome shotgun (WGS) entry which is preliminary data.</text>
</comment>
<protein>
    <submittedName>
        <fullName evidence="1">Mitochondrial fission ELM1 family protein</fullName>
    </submittedName>
</protein>
<dbReference type="InterPro" id="IPR009367">
    <property type="entry name" value="Elm1-like"/>
</dbReference>
<dbReference type="EMBL" id="JBHRYJ010000004">
    <property type="protein sequence ID" value="MFC3677440.1"/>
    <property type="molecule type" value="Genomic_DNA"/>
</dbReference>
<dbReference type="RefSeq" id="WP_379728982.1">
    <property type="nucleotide sequence ID" value="NZ_JBHRYJ010000004.1"/>
</dbReference>
<sequence>MLRSIWAVSQRGAVGMQSQALGLAEALFAGGGFGLPEAKEVSFRAPYTWLPMRPGFASLNMLSPADRAAFAEPWPDVLITCGRKSAMLAMAVKQASKGRTTTIHVQDPKASPRNWDLLVVPEHDRVRGPNVVVTQGAPHRVTQLKLRSGAEALRQEYAHLPSPRVAVLVGGNNRYYTLDDEWMRGFVAQLRQMVDRSGCGLLATISRRTGEAETSILRGGLASMPAALWDGKGPNPYFGFLGLADAIVVTCDSISMVSEACSTGKPVLVARLPGSSRRFDSFFAGLEKKGLIQWFDGRLMQWQNGKLDDMDEIARQVRQKLGWA</sequence>
<proteinExistence type="predicted"/>
<organism evidence="1 2">
    <name type="scientific">Ferrovibrio xuzhouensis</name>
    <dbReference type="NCBI Taxonomy" id="1576914"/>
    <lineage>
        <taxon>Bacteria</taxon>
        <taxon>Pseudomonadati</taxon>
        <taxon>Pseudomonadota</taxon>
        <taxon>Alphaproteobacteria</taxon>
        <taxon>Rhodospirillales</taxon>
        <taxon>Rhodospirillaceae</taxon>
        <taxon>Ferrovibrio</taxon>
    </lineage>
</organism>
<dbReference type="PANTHER" id="PTHR33986">
    <property type="entry name" value="OS02G0535700 PROTEIN"/>
    <property type="match status" value="1"/>
</dbReference>
<name>A0ABV7VJM3_9PROT</name>
<dbReference type="Proteomes" id="UP001595711">
    <property type="component" value="Unassembled WGS sequence"/>
</dbReference>
<reference evidence="2" key="1">
    <citation type="journal article" date="2019" name="Int. J. Syst. Evol. Microbiol.">
        <title>The Global Catalogue of Microorganisms (GCM) 10K type strain sequencing project: providing services to taxonomists for standard genome sequencing and annotation.</title>
        <authorList>
            <consortium name="The Broad Institute Genomics Platform"/>
            <consortium name="The Broad Institute Genome Sequencing Center for Infectious Disease"/>
            <person name="Wu L."/>
            <person name="Ma J."/>
        </authorList>
    </citation>
    <scope>NUCLEOTIDE SEQUENCE [LARGE SCALE GENOMIC DNA]</scope>
    <source>
        <strain evidence="2">KCTC 42182</strain>
    </source>
</reference>
<accession>A0ABV7VJM3</accession>
<evidence type="ECO:0000313" key="1">
    <source>
        <dbReference type="EMBL" id="MFC3677440.1"/>
    </source>
</evidence>
<dbReference type="PANTHER" id="PTHR33986:SF15">
    <property type="entry name" value="MITOCHONDRIAL FISSION PROTEIN ELM1"/>
    <property type="match status" value="1"/>
</dbReference>
<gene>
    <name evidence="1" type="ORF">ACFOOQ_17940</name>
</gene>